<reference evidence="2" key="1">
    <citation type="submission" date="2019-08" db="EMBL/GenBank/DDBJ databases">
        <authorList>
            <person name="Kucharzyk K."/>
            <person name="Murdoch R.W."/>
            <person name="Higgins S."/>
            <person name="Loffler F."/>
        </authorList>
    </citation>
    <scope>NUCLEOTIDE SEQUENCE</scope>
</reference>
<organism evidence="2">
    <name type="scientific">bioreactor metagenome</name>
    <dbReference type="NCBI Taxonomy" id="1076179"/>
    <lineage>
        <taxon>unclassified sequences</taxon>
        <taxon>metagenomes</taxon>
        <taxon>ecological metagenomes</taxon>
    </lineage>
</organism>
<comment type="caution">
    <text evidence="2">The sequence shown here is derived from an EMBL/GenBank/DDBJ whole genome shotgun (WGS) entry which is preliminary data.</text>
</comment>
<accession>A0A645AN88</accession>
<dbReference type="InterPro" id="IPR054485">
    <property type="entry name" value="FlK-like_dom"/>
</dbReference>
<dbReference type="Pfam" id="PF22636">
    <property type="entry name" value="FlK"/>
    <property type="match status" value="1"/>
</dbReference>
<gene>
    <name evidence="2" type="primary">flK_4</name>
    <name evidence="2" type="ORF">SDC9_101428</name>
</gene>
<dbReference type="InterPro" id="IPR025540">
    <property type="entry name" value="FlK"/>
</dbReference>
<evidence type="ECO:0000259" key="1">
    <source>
        <dbReference type="Pfam" id="PF22636"/>
    </source>
</evidence>
<dbReference type="PIRSF" id="PIRSF014972">
    <property type="entry name" value="FlK"/>
    <property type="match status" value="1"/>
</dbReference>
<name>A0A645AN88_9ZZZZ</name>
<dbReference type="EMBL" id="VSSQ01014901">
    <property type="protein sequence ID" value="MPM54649.1"/>
    <property type="molecule type" value="Genomic_DNA"/>
</dbReference>
<dbReference type="PANTHER" id="PTHR36934">
    <property type="entry name" value="BLR0278 PROTEIN"/>
    <property type="match status" value="1"/>
</dbReference>
<evidence type="ECO:0000313" key="2">
    <source>
        <dbReference type="EMBL" id="MPM54649.1"/>
    </source>
</evidence>
<dbReference type="AlphaFoldDB" id="A0A645AN88"/>
<proteinExistence type="predicted"/>
<feature type="domain" description="Fluoroacetyl-CoA-specific thioesterase-like" evidence="1">
    <location>
        <begin position="15"/>
        <end position="118"/>
    </location>
</feature>
<sequence>MELTVGIKNTEKEVVTADKTAKHVGSGTAGVYSTPSMIAFMEGVSLHAVAPYLAENQTTVGTAVNIKHLAATPEGDTVWCDAEVIEIDRRRITFAVRVYSAEGKTIGEGTHDRFIVNTDKFK</sequence>
<dbReference type="InterPro" id="IPR029069">
    <property type="entry name" value="HotDog_dom_sf"/>
</dbReference>
<protein>
    <submittedName>
        <fullName evidence="2">Fluoroacetyl-CoA thioesterase</fullName>
        <ecNumber evidence="2">3.1.2.29</ecNumber>
    </submittedName>
</protein>
<dbReference type="Gene3D" id="3.10.129.10">
    <property type="entry name" value="Hotdog Thioesterase"/>
    <property type="match status" value="1"/>
</dbReference>
<keyword evidence="2" id="KW-0378">Hydrolase</keyword>
<dbReference type="SUPFAM" id="SSF54637">
    <property type="entry name" value="Thioesterase/thiol ester dehydrase-isomerase"/>
    <property type="match status" value="1"/>
</dbReference>
<dbReference type="GO" id="GO:0016787">
    <property type="term" value="F:hydrolase activity"/>
    <property type="evidence" value="ECO:0007669"/>
    <property type="project" value="UniProtKB-KW"/>
</dbReference>
<dbReference type="CDD" id="cd03440">
    <property type="entry name" value="hot_dog"/>
    <property type="match status" value="1"/>
</dbReference>
<dbReference type="EC" id="3.1.2.29" evidence="2"/>
<dbReference type="PANTHER" id="PTHR36934:SF1">
    <property type="entry name" value="THIOESTERASE DOMAIN-CONTAINING PROTEIN"/>
    <property type="match status" value="1"/>
</dbReference>